<evidence type="ECO:0000313" key="1">
    <source>
        <dbReference type="EMBL" id="ETV67917.1"/>
    </source>
</evidence>
<sequence>MTWQAQQRPARRFPVSSPTVVFSDGGPLAAMVLVRVDLWVMVEGIVWSGFDGIGYVLDASRGYVPVCRAAVTSGLAKVVVTIVAAQDVPVTVRFVHPVLNLPSLSTARTCGQKS</sequence>
<name>W4FK83_APHAT</name>
<reference evidence="1" key="1">
    <citation type="submission" date="2013-12" db="EMBL/GenBank/DDBJ databases">
        <title>The Genome Sequence of Aphanomyces astaci APO3.</title>
        <authorList>
            <consortium name="The Broad Institute Genomics Platform"/>
            <person name="Russ C."/>
            <person name="Tyler B."/>
            <person name="van West P."/>
            <person name="Dieguez-Uribeondo J."/>
            <person name="Young S.K."/>
            <person name="Zeng Q."/>
            <person name="Gargeya S."/>
            <person name="Fitzgerald M."/>
            <person name="Abouelleil A."/>
            <person name="Alvarado L."/>
            <person name="Chapman S.B."/>
            <person name="Gainer-Dewar J."/>
            <person name="Goldberg J."/>
            <person name="Griggs A."/>
            <person name="Gujja S."/>
            <person name="Hansen M."/>
            <person name="Howarth C."/>
            <person name="Imamovic A."/>
            <person name="Ireland A."/>
            <person name="Larimer J."/>
            <person name="McCowan C."/>
            <person name="Murphy C."/>
            <person name="Pearson M."/>
            <person name="Poon T.W."/>
            <person name="Priest M."/>
            <person name="Roberts A."/>
            <person name="Saif S."/>
            <person name="Shea T."/>
            <person name="Sykes S."/>
            <person name="Wortman J."/>
            <person name="Nusbaum C."/>
            <person name="Birren B."/>
        </authorList>
    </citation>
    <scope>NUCLEOTIDE SEQUENCE [LARGE SCALE GENOMIC DNA]</scope>
    <source>
        <strain evidence="1">APO3</strain>
    </source>
</reference>
<dbReference type="VEuPathDB" id="FungiDB:H257_15906"/>
<dbReference type="AlphaFoldDB" id="W4FK83"/>
<accession>W4FK83</accession>
<dbReference type="RefSeq" id="XP_009842480.1">
    <property type="nucleotide sequence ID" value="XM_009844178.1"/>
</dbReference>
<dbReference type="GeneID" id="20817902"/>
<dbReference type="EMBL" id="KI913190">
    <property type="protein sequence ID" value="ETV67917.1"/>
    <property type="molecule type" value="Genomic_DNA"/>
</dbReference>
<protein>
    <submittedName>
        <fullName evidence="1">Uncharacterized protein</fullName>
    </submittedName>
</protein>
<gene>
    <name evidence="1" type="ORF">H257_15906</name>
</gene>
<organism evidence="1">
    <name type="scientific">Aphanomyces astaci</name>
    <name type="common">Crayfish plague agent</name>
    <dbReference type="NCBI Taxonomy" id="112090"/>
    <lineage>
        <taxon>Eukaryota</taxon>
        <taxon>Sar</taxon>
        <taxon>Stramenopiles</taxon>
        <taxon>Oomycota</taxon>
        <taxon>Saprolegniomycetes</taxon>
        <taxon>Saprolegniales</taxon>
        <taxon>Verrucalvaceae</taxon>
        <taxon>Aphanomyces</taxon>
    </lineage>
</organism>
<proteinExistence type="predicted"/>